<feature type="domain" description="SPOR" evidence="1">
    <location>
        <begin position="66"/>
        <end position="141"/>
    </location>
</feature>
<name>A0A235BQX9_UNCW3</name>
<protein>
    <recommendedName>
        <fullName evidence="1">SPOR domain-containing protein</fullName>
    </recommendedName>
</protein>
<sequence length="142" mass="16384">MRGLLGQFLIFSLCLLSCSVKETAPIIEIIPDEEAEKGETDTVDMEVVSTVPKVEIELAETSEIKREVSYGFTVQIGAYLKYENASKCRLEAKEKLSEEIFIEIVDPYYKVRAGKYKERMYAERARDRIRKNYPDAFIVEKK</sequence>
<dbReference type="EMBL" id="NOZQ01000169">
    <property type="protein sequence ID" value="OYD14634.1"/>
    <property type="molecule type" value="Genomic_DNA"/>
</dbReference>
<organism evidence="2 3">
    <name type="scientific">candidate division WOR-3 bacterium JGI_Cruoil_03_44_89</name>
    <dbReference type="NCBI Taxonomy" id="1973748"/>
    <lineage>
        <taxon>Bacteria</taxon>
        <taxon>Bacteria division WOR-3</taxon>
    </lineage>
</organism>
<dbReference type="SUPFAM" id="SSF110997">
    <property type="entry name" value="Sporulation related repeat"/>
    <property type="match status" value="1"/>
</dbReference>
<proteinExistence type="predicted"/>
<comment type="caution">
    <text evidence="2">The sequence shown here is derived from an EMBL/GenBank/DDBJ whole genome shotgun (WGS) entry which is preliminary data.</text>
</comment>
<accession>A0A235BQX9</accession>
<dbReference type="Gene3D" id="3.30.70.1070">
    <property type="entry name" value="Sporulation related repeat"/>
    <property type="match status" value="1"/>
</dbReference>
<evidence type="ECO:0000313" key="2">
    <source>
        <dbReference type="EMBL" id="OYD14634.1"/>
    </source>
</evidence>
<evidence type="ECO:0000313" key="3">
    <source>
        <dbReference type="Proteomes" id="UP000215215"/>
    </source>
</evidence>
<dbReference type="Proteomes" id="UP000215215">
    <property type="component" value="Unassembled WGS sequence"/>
</dbReference>
<gene>
    <name evidence="2" type="ORF">CH333_07560</name>
</gene>
<dbReference type="PROSITE" id="PS51724">
    <property type="entry name" value="SPOR"/>
    <property type="match status" value="1"/>
</dbReference>
<dbReference type="InterPro" id="IPR007730">
    <property type="entry name" value="SPOR-like_dom"/>
</dbReference>
<reference evidence="2 3" key="1">
    <citation type="submission" date="2017-07" db="EMBL/GenBank/DDBJ databases">
        <title>Recovery of genomes from metagenomes via a dereplication, aggregation, and scoring strategy.</title>
        <authorList>
            <person name="Sieber C.M."/>
            <person name="Probst A.J."/>
            <person name="Sharrar A."/>
            <person name="Thomas B.C."/>
            <person name="Hess M."/>
            <person name="Tringe S.G."/>
            <person name="Banfield J.F."/>
        </authorList>
    </citation>
    <scope>NUCLEOTIDE SEQUENCE [LARGE SCALE GENOMIC DNA]</scope>
    <source>
        <strain evidence="2">JGI_Cruoil_03_44_89</strain>
    </source>
</reference>
<dbReference type="AlphaFoldDB" id="A0A235BQX9"/>
<dbReference type="Pfam" id="PF05036">
    <property type="entry name" value="SPOR"/>
    <property type="match status" value="1"/>
</dbReference>
<evidence type="ECO:0000259" key="1">
    <source>
        <dbReference type="PROSITE" id="PS51724"/>
    </source>
</evidence>
<dbReference type="GO" id="GO:0042834">
    <property type="term" value="F:peptidoglycan binding"/>
    <property type="evidence" value="ECO:0007669"/>
    <property type="project" value="InterPro"/>
</dbReference>
<dbReference type="InterPro" id="IPR036680">
    <property type="entry name" value="SPOR-like_sf"/>
</dbReference>